<sequence length="681" mass="77744">MSFPARHERTRSRITIGIPHYSSAVEEKYLLTGGHGAPAPLFVSYSVPIPGVSKRALRIWTLNPRRLPPLLARKRILAGFCLAFILLYVFLATPRGPSNKGIPVPTSSRGHMVYTDSDLKRILEWEVLSGHWPSRRQLPAELGFNSRTPNPALPSRRGTLDVNSTTANGVGPKRVYLDLTKQRPDVAYPPRPVPGSVVDLDIIHRHCDFSDGRFVRDCLEVLRIGGGLDNGNRYRRGNWDDWKYIYMENEGPAPVDASTLQLQEIERTGGFQTLSLPPVQQYRPYKTIHSQCDPENPRIFHMFWGGPINDKPYTTLMSFLYTQNVGLNYKDYPEDAPCRPQFWVWLNQAPASINPPPSALDDMFNDLKANPWAAPFLHPRFKDVIKFKLWNTTEMLDGVPELKNEWRKMGSLFKSGSDVMHVQEQKAESSSSSSSSSSTTTAAPPPTEGGYNKLSTVLSDMARFILTHRFGGIYLDADQILLRDWEDLWGWKGAFAYRWSYHNKYNTAVLRMHKGSALGTFLFRTALGNGLDFHPMSVSVYLDQAYFQNLLYRIPDALFDPAWLNTEGYQKERPPQPYFESFIHFFRTPVQMSAAPGALGFDGFFRGAYSYHYHSPWKPFDTSRNYPDLGEHFARAVPVDVVEETVAQDRRDLDWSTVMKRSFEGFVRGEKPNMYGDWMEW</sequence>
<dbReference type="EMBL" id="KN880828">
    <property type="protein sequence ID" value="KIY62073.1"/>
    <property type="molecule type" value="Genomic_DNA"/>
</dbReference>
<keyword evidence="2" id="KW-0812">Transmembrane</keyword>
<feature type="transmembrane region" description="Helical" evidence="2">
    <location>
        <begin position="76"/>
        <end position="93"/>
    </location>
</feature>
<dbReference type="SUPFAM" id="SSF53448">
    <property type="entry name" value="Nucleotide-diphospho-sugar transferases"/>
    <property type="match status" value="2"/>
</dbReference>
<dbReference type="Gene3D" id="3.90.550.20">
    <property type="match status" value="1"/>
</dbReference>
<dbReference type="PANTHER" id="PTHR22851:SF1">
    <property type="entry name" value="GLYCOSYLTRANSFERASE FAMILY 32 PROTEIN"/>
    <property type="match status" value="1"/>
</dbReference>
<gene>
    <name evidence="3" type="ORF">CYLTODRAFT_384089</name>
</gene>
<dbReference type="STRING" id="1314674.A0A0D7AUL6"/>
<protein>
    <recommendedName>
        <fullName evidence="5">Glycosyltransferase family 32 protein</fullName>
    </recommendedName>
</protein>
<evidence type="ECO:0000256" key="2">
    <source>
        <dbReference type="SAM" id="Phobius"/>
    </source>
</evidence>
<evidence type="ECO:0000256" key="1">
    <source>
        <dbReference type="SAM" id="MobiDB-lite"/>
    </source>
</evidence>
<evidence type="ECO:0000313" key="3">
    <source>
        <dbReference type="EMBL" id="KIY62073.1"/>
    </source>
</evidence>
<dbReference type="GO" id="GO:0000462">
    <property type="term" value="P:maturation of SSU-rRNA from tricistronic rRNA transcript (SSU-rRNA, 5.8S rRNA, LSU-rRNA)"/>
    <property type="evidence" value="ECO:0007669"/>
    <property type="project" value="TreeGrafter"/>
</dbReference>
<dbReference type="PANTHER" id="PTHR22851">
    <property type="entry name" value="U3 SMALL NUCLEOLAR RNA U3 SNORNA ASSOCIATED PROTEIN"/>
    <property type="match status" value="1"/>
</dbReference>
<dbReference type="InterPro" id="IPR051733">
    <property type="entry name" value="WD_repeat_DCAF13/WDSOF1"/>
</dbReference>
<dbReference type="Proteomes" id="UP000054007">
    <property type="component" value="Unassembled WGS sequence"/>
</dbReference>
<organism evidence="3 4">
    <name type="scientific">Cylindrobasidium torrendii FP15055 ss-10</name>
    <dbReference type="NCBI Taxonomy" id="1314674"/>
    <lineage>
        <taxon>Eukaryota</taxon>
        <taxon>Fungi</taxon>
        <taxon>Dikarya</taxon>
        <taxon>Basidiomycota</taxon>
        <taxon>Agaricomycotina</taxon>
        <taxon>Agaricomycetes</taxon>
        <taxon>Agaricomycetidae</taxon>
        <taxon>Agaricales</taxon>
        <taxon>Marasmiineae</taxon>
        <taxon>Physalacriaceae</taxon>
        <taxon>Cylindrobasidium</taxon>
    </lineage>
</organism>
<keyword evidence="2" id="KW-1133">Transmembrane helix</keyword>
<evidence type="ECO:0000313" key="4">
    <source>
        <dbReference type="Proteomes" id="UP000054007"/>
    </source>
</evidence>
<dbReference type="OrthoDB" id="108365at2759"/>
<feature type="region of interest" description="Disordered" evidence="1">
    <location>
        <begin position="423"/>
        <end position="449"/>
    </location>
</feature>
<dbReference type="GO" id="GO:0032040">
    <property type="term" value="C:small-subunit processome"/>
    <property type="evidence" value="ECO:0007669"/>
    <property type="project" value="TreeGrafter"/>
</dbReference>
<feature type="compositionally biased region" description="Low complexity" evidence="1">
    <location>
        <begin position="429"/>
        <end position="441"/>
    </location>
</feature>
<name>A0A0D7AUL6_9AGAR</name>
<proteinExistence type="predicted"/>
<reference evidence="3 4" key="1">
    <citation type="journal article" date="2015" name="Fungal Genet. Biol.">
        <title>Evolution of novel wood decay mechanisms in Agaricales revealed by the genome sequences of Fistulina hepatica and Cylindrobasidium torrendii.</title>
        <authorList>
            <person name="Floudas D."/>
            <person name="Held B.W."/>
            <person name="Riley R."/>
            <person name="Nagy L.G."/>
            <person name="Koehler G."/>
            <person name="Ransdell A.S."/>
            <person name="Younus H."/>
            <person name="Chow J."/>
            <person name="Chiniquy J."/>
            <person name="Lipzen A."/>
            <person name="Tritt A."/>
            <person name="Sun H."/>
            <person name="Haridas S."/>
            <person name="LaButti K."/>
            <person name="Ohm R.A."/>
            <person name="Kues U."/>
            <person name="Blanchette R.A."/>
            <person name="Grigoriev I.V."/>
            <person name="Minto R.E."/>
            <person name="Hibbett D.S."/>
        </authorList>
    </citation>
    <scope>NUCLEOTIDE SEQUENCE [LARGE SCALE GENOMIC DNA]</scope>
    <source>
        <strain evidence="3 4">FP15055 ss-10</strain>
    </source>
</reference>
<dbReference type="AlphaFoldDB" id="A0A0D7AUL6"/>
<evidence type="ECO:0008006" key="5">
    <source>
        <dbReference type="Google" id="ProtNLM"/>
    </source>
</evidence>
<feature type="region of interest" description="Disordered" evidence="1">
    <location>
        <begin position="143"/>
        <end position="165"/>
    </location>
</feature>
<keyword evidence="4" id="KW-1185">Reference proteome</keyword>
<keyword evidence="2" id="KW-0472">Membrane</keyword>
<dbReference type="InterPro" id="IPR029044">
    <property type="entry name" value="Nucleotide-diphossugar_trans"/>
</dbReference>
<accession>A0A0D7AUL6</accession>